<dbReference type="InterPro" id="IPR002347">
    <property type="entry name" value="SDR_fam"/>
</dbReference>
<reference evidence="4 5" key="1">
    <citation type="journal article" date="2018" name="IMA Fungus">
        <title>IMA Genome-F 9: Draft genome sequence of Annulohypoxylon stygium, Aspergillus mulundensis, Berkeleyomyces basicola (syn. Thielaviopsis basicola), Ceratocystis smalleyi, two Cercospora beticola strains, Coleophoma cylindrospora, Fusarium fracticaudum, Phialophora cf. hyalina, and Morchella septimelata.</title>
        <authorList>
            <person name="Wingfield B.D."/>
            <person name="Bills G.F."/>
            <person name="Dong Y."/>
            <person name="Huang W."/>
            <person name="Nel W.J."/>
            <person name="Swalarsk-Parry B.S."/>
            <person name="Vaghefi N."/>
            <person name="Wilken P.M."/>
            <person name="An Z."/>
            <person name="de Beer Z.W."/>
            <person name="De Vos L."/>
            <person name="Chen L."/>
            <person name="Duong T.A."/>
            <person name="Gao Y."/>
            <person name="Hammerbacher A."/>
            <person name="Kikkert J.R."/>
            <person name="Li Y."/>
            <person name="Li H."/>
            <person name="Li K."/>
            <person name="Li Q."/>
            <person name="Liu X."/>
            <person name="Ma X."/>
            <person name="Naidoo K."/>
            <person name="Pethybridge S.J."/>
            <person name="Sun J."/>
            <person name="Steenkamp E.T."/>
            <person name="van der Nest M.A."/>
            <person name="van Wyk S."/>
            <person name="Wingfield M.J."/>
            <person name="Xiong C."/>
            <person name="Yue Q."/>
            <person name="Zhang X."/>
        </authorList>
    </citation>
    <scope>NUCLEOTIDE SEQUENCE [LARGE SCALE GENOMIC DNA]</scope>
    <source>
        <strain evidence="4 5">BP6252</strain>
    </source>
</reference>
<keyword evidence="3" id="KW-0560">Oxidoreductase</keyword>
<evidence type="ECO:0000256" key="3">
    <source>
        <dbReference type="ARBA" id="ARBA00023002"/>
    </source>
</evidence>
<evidence type="ECO:0000256" key="1">
    <source>
        <dbReference type="ARBA" id="ARBA00006484"/>
    </source>
</evidence>
<dbReference type="GO" id="GO:0016491">
    <property type="term" value="F:oxidoreductase activity"/>
    <property type="evidence" value="ECO:0007669"/>
    <property type="project" value="UniProtKB-KW"/>
</dbReference>
<dbReference type="SUPFAM" id="SSF51735">
    <property type="entry name" value="NAD(P)-binding Rossmann-fold domains"/>
    <property type="match status" value="1"/>
</dbReference>
<comment type="similarity">
    <text evidence="1">Belongs to the short-chain dehydrogenases/reductases (SDR) family.</text>
</comment>
<dbReference type="Pfam" id="PF13561">
    <property type="entry name" value="adh_short_C2"/>
    <property type="match status" value="1"/>
</dbReference>
<dbReference type="EMBL" id="PDLM01000014">
    <property type="protein sequence ID" value="RDW62460.1"/>
    <property type="molecule type" value="Genomic_DNA"/>
</dbReference>
<evidence type="ECO:0000256" key="2">
    <source>
        <dbReference type="ARBA" id="ARBA00022857"/>
    </source>
</evidence>
<dbReference type="InterPro" id="IPR020904">
    <property type="entry name" value="Sc_DH/Rdtase_CS"/>
</dbReference>
<dbReference type="PANTHER" id="PTHR43639">
    <property type="entry name" value="OXIDOREDUCTASE, SHORT-CHAIN DEHYDROGENASE/REDUCTASE FAMILY (AFU_ORTHOLOGUE AFUA_5G02870)"/>
    <property type="match status" value="1"/>
</dbReference>
<dbReference type="PANTHER" id="PTHR43639:SF1">
    <property type="entry name" value="SHORT-CHAIN DEHYDROGENASE_REDUCTASE FAMILY PROTEIN"/>
    <property type="match status" value="1"/>
</dbReference>
<dbReference type="InterPro" id="IPR036291">
    <property type="entry name" value="NAD(P)-bd_dom_sf"/>
</dbReference>
<dbReference type="PRINTS" id="PR00081">
    <property type="entry name" value="GDHRDH"/>
</dbReference>
<accession>A0A3D8QLC4</accession>
<dbReference type="STRING" id="1849047.A0A3D8QLC4"/>
<name>A0A3D8QLC4_9HELO</name>
<evidence type="ECO:0000313" key="4">
    <source>
        <dbReference type="EMBL" id="RDW62460.1"/>
    </source>
</evidence>
<gene>
    <name evidence="4" type="ORF">BP6252_11893</name>
</gene>
<evidence type="ECO:0000313" key="5">
    <source>
        <dbReference type="Proteomes" id="UP000256645"/>
    </source>
</evidence>
<dbReference type="NCBIfam" id="NF005559">
    <property type="entry name" value="PRK07231.1"/>
    <property type="match status" value="1"/>
</dbReference>
<dbReference type="AlphaFoldDB" id="A0A3D8QLC4"/>
<dbReference type="PROSITE" id="PS00061">
    <property type="entry name" value="ADH_SHORT"/>
    <property type="match status" value="1"/>
</dbReference>
<dbReference type="OrthoDB" id="294295at2759"/>
<sequence length="258" mass="27409">MPTLSKAGSRLLGQVAIVTGGGSGYGRGIAERFAREGAKVVIADIDEAGGRQAASILPHQMFFQKTNVAREEDWHALIKATTAKFGPVHCLVNNAGTTYRNKPTLQVTEADFDRCFDVNVKSIFYGTSAIIPRFMEHKQGGCIINIASVGATRPRPGLVWYNASKGAIWNVTKGLAAEFGSEGIRVNSVCPLLGGTGLFEGFSGVPDTPENRAKFISNVPLGRLCEAEDVAGACLFLASDDAKFITGINMEVDGGRAI</sequence>
<dbReference type="FunFam" id="3.40.50.720:FF:000084">
    <property type="entry name" value="Short-chain dehydrogenase reductase"/>
    <property type="match status" value="1"/>
</dbReference>
<comment type="caution">
    <text evidence="4">The sequence shown here is derived from an EMBL/GenBank/DDBJ whole genome shotgun (WGS) entry which is preliminary data.</text>
</comment>
<keyword evidence="5" id="KW-1185">Reference proteome</keyword>
<dbReference type="PRINTS" id="PR00080">
    <property type="entry name" value="SDRFAMILY"/>
</dbReference>
<organism evidence="4 5">
    <name type="scientific">Coleophoma cylindrospora</name>
    <dbReference type="NCBI Taxonomy" id="1849047"/>
    <lineage>
        <taxon>Eukaryota</taxon>
        <taxon>Fungi</taxon>
        <taxon>Dikarya</taxon>
        <taxon>Ascomycota</taxon>
        <taxon>Pezizomycotina</taxon>
        <taxon>Leotiomycetes</taxon>
        <taxon>Helotiales</taxon>
        <taxon>Dermateaceae</taxon>
        <taxon>Coleophoma</taxon>
    </lineage>
</organism>
<dbReference type="GO" id="GO:0009688">
    <property type="term" value="P:abscisic acid biosynthetic process"/>
    <property type="evidence" value="ECO:0007669"/>
    <property type="project" value="UniProtKB-ARBA"/>
</dbReference>
<dbReference type="Gene3D" id="3.40.50.720">
    <property type="entry name" value="NAD(P)-binding Rossmann-like Domain"/>
    <property type="match status" value="1"/>
</dbReference>
<keyword evidence="2" id="KW-0521">NADP</keyword>
<dbReference type="Proteomes" id="UP000256645">
    <property type="component" value="Unassembled WGS sequence"/>
</dbReference>
<protein>
    <submittedName>
        <fullName evidence="4">Oxidoreductase-3</fullName>
    </submittedName>
</protein>
<proteinExistence type="inferred from homology"/>